<evidence type="ECO:0000313" key="3">
    <source>
        <dbReference type="EMBL" id="KFI81036.1"/>
    </source>
</evidence>
<gene>
    <name evidence="3" type="ORF">BPSY_1444</name>
</gene>
<dbReference type="EMBL" id="JGZI01000010">
    <property type="protein sequence ID" value="KFI81036.1"/>
    <property type="molecule type" value="Genomic_DNA"/>
</dbReference>
<dbReference type="Pfam" id="PF00300">
    <property type="entry name" value="His_Phos_1"/>
    <property type="match status" value="1"/>
</dbReference>
<dbReference type="GO" id="GO:0005737">
    <property type="term" value="C:cytoplasm"/>
    <property type="evidence" value="ECO:0007669"/>
    <property type="project" value="TreeGrafter"/>
</dbReference>
<name>A0A087CCN6_9BIFI</name>
<dbReference type="RefSeq" id="WP_033497521.1">
    <property type="nucleotide sequence ID" value="NZ_BAABVZ010000003.1"/>
</dbReference>
<keyword evidence="4" id="KW-1185">Reference proteome</keyword>
<dbReference type="PANTHER" id="PTHR48100">
    <property type="entry name" value="BROAD-SPECIFICITY PHOSPHATASE YOR283W-RELATED"/>
    <property type="match status" value="1"/>
</dbReference>
<dbReference type="OrthoDB" id="4697614at2"/>
<dbReference type="eggNOG" id="COG0406">
    <property type="taxonomic scope" value="Bacteria"/>
</dbReference>
<dbReference type="GO" id="GO:0050531">
    <property type="term" value="F:mannosyl-3-phosphoglycerate phosphatase activity"/>
    <property type="evidence" value="ECO:0007669"/>
    <property type="project" value="UniProtKB-EC"/>
</dbReference>
<protein>
    <submittedName>
        <fullName evidence="3">Phosphoglycerate mutase</fullName>
        <ecNumber evidence="3">3.1.3.70</ecNumber>
    </submittedName>
</protein>
<dbReference type="SMART" id="SM00855">
    <property type="entry name" value="PGAM"/>
    <property type="match status" value="1"/>
</dbReference>
<dbReference type="InterPro" id="IPR050275">
    <property type="entry name" value="PGM_Phosphatase"/>
</dbReference>
<dbReference type="GeneID" id="98300637"/>
<reference evidence="3 4" key="1">
    <citation type="submission" date="2014-03" db="EMBL/GenBank/DDBJ databases">
        <title>Genomics of Bifidobacteria.</title>
        <authorList>
            <person name="Ventura M."/>
            <person name="Milani C."/>
            <person name="Lugli G.A."/>
        </authorList>
    </citation>
    <scope>NUCLEOTIDE SEQUENCE [LARGE SCALE GENOMIC DNA]</scope>
    <source>
        <strain evidence="3 4">LMG 21775</strain>
    </source>
</reference>
<feature type="binding site" evidence="2">
    <location>
        <position position="75"/>
    </location>
    <ligand>
        <name>substrate</name>
    </ligand>
</feature>
<proteinExistence type="predicted"/>
<dbReference type="SUPFAM" id="SSF53254">
    <property type="entry name" value="Phosphoglycerate mutase-like"/>
    <property type="match status" value="1"/>
</dbReference>
<dbReference type="Gene3D" id="3.40.50.1240">
    <property type="entry name" value="Phosphoglycerate mutase-like"/>
    <property type="match status" value="1"/>
</dbReference>
<dbReference type="Proteomes" id="UP000029050">
    <property type="component" value="Unassembled WGS sequence"/>
</dbReference>
<dbReference type="InterPro" id="IPR029033">
    <property type="entry name" value="His_PPase_superfam"/>
</dbReference>
<comment type="caution">
    <text evidence="3">The sequence shown here is derived from an EMBL/GenBank/DDBJ whole genome shotgun (WGS) entry which is preliminary data.</text>
</comment>
<organism evidence="3 4">
    <name type="scientific">Bifidobacterium psychraerophilum</name>
    <dbReference type="NCBI Taxonomy" id="218140"/>
    <lineage>
        <taxon>Bacteria</taxon>
        <taxon>Bacillati</taxon>
        <taxon>Actinomycetota</taxon>
        <taxon>Actinomycetes</taxon>
        <taxon>Bifidobacteriales</taxon>
        <taxon>Bifidobacteriaceae</taxon>
        <taxon>Bifidobacterium</taxon>
    </lineage>
</organism>
<dbReference type="STRING" id="218140.BPSY_1444"/>
<accession>A0A087CCN6</accession>
<dbReference type="CDD" id="cd07067">
    <property type="entry name" value="HP_PGM_like"/>
    <property type="match status" value="1"/>
</dbReference>
<evidence type="ECO:0000313" key="4">
    <source>
        <dbReference type="Proteomes" id="UP000029050"/>
    </source>
</evidence>
<dbReference type="InterPro" id="IPR013078">
    <property type="entry name" value="His_Pase_superF_clade-1"/>
</dbReference>
<dbReference type="PANTHER" id="PTHR48100:SF1">
    <property type="entry name" value="HISTIDINE PHOSPHATASE FAMILY PROTEIN-RELATED"/>
    <property type="match status" value="1"/>
</dbReference>
<evidence type="ECO:0000256" key="1">
    <source>
        <dbReference type="PIRSR" id="PIRSR613078-1"/>
    </source>
</evidence>
<feature type="binding site" evidence="2">
    <location>
        <begin position="17"/>
        <end position="24"/>
    </location>
    <ligand>
        <name>substrate</name>
    </ligand>
</feature>
<keyword evidence="3" id="KW-0378">Hydrolase</keyword>
<dbReference type="AlphaFoldDB" id="A0A087CCN6"/>
<evidence type="ECO:0000256" key="2">
    <source>
        <dbReference type="PIRSR" id="PIRSR613078-2"/>
    </source>
</evidence>
<dbReference type="EC" id="3.1.3.70" evidence="3"/>
<feature type="active site" description="Proton donor/acceptor" evidence="1">
    <location>
        <position position="99"/>
    </location>
</feature>
<sequence length="240" mass="27247">MTVQSGVQHVHSITMVRHGRTSYNAAGRLQGQIDIPLDEVGRWQVEQTAEALNKLYIESSRRQRKQVVIASDLGRAMATAHAFADPLNIPVHPDARVRERAFGDWEGLSLPEMKEQWPEDYKLWLEFKGGELNHGAESKEHVGRRGVEALNEWSTKSGGDTDLFVFSHGAWISQTLQTLLGMNRVYDDFANLISMRNAHWTRLIPLDGVEESLRWRMVGYNQGPAVAQTEKWENPQTSSR</sequence>
<feature type="active site" description="Tele-phosphohistidine intermediate" evidence="1">
    <location>
        <position position="18"/>
    </location>
</feature>